<sequence>MNEVGHPVVGPRLDEETEGYHSDEGHSSDEDDADGHDDHEEAQEEGEDIEDEDTLPPVLGPFHPARMELSTEVSEWAMEIKTAMKQSPEVDCPNDYWIAQWAIVEDNLDCAINRAVQMQHYREAYDISDTYQFGSKCLMDVMDLFPGLLLSFSFNHLDGNYAIVEDLAKFDISALRDPVKGKVWMRAAYFLQHCLCCDFEAILRGIIIIHEFDSFDWKKNIDLKALRQLWTELSLDYPMKVHRFLNYHCGFFANLTVSMAKQFLPREISDKFVMGLQMEGRLDTIYNVPNAEIAQQRVLARLQDALKRRYHHEATFTLPSGTGIPTV</sequence>
<dbReference type="Pfam" id="PF00650">
    <property type="entry name" value="CRAL_TRIO"/>
    <property type="match status" value="1"/>
</dbReference>
<dbReference type="AlphaFoldDB" id="A0A9N8EH14"/>
<evidence type="ECO:0000313" key="3">
    <source>
        <dbReference type="EMBL" id="CAB9519029.1"/>
    </source>
</evidence>
<keyword evidence="4" id="KW-1185">Reference proteome</keyword>
<dbReference type="EMBL" id="CAICTM010000980">
    <property type="protein sequence ID" value="CAB9519029.1"/>
    <property type="molecule type" value="Genomic_DNA"/>
</dbReference>
<feature type="region of interest" description="Disordered" evidence="1">
    <location>
        <begin position="1"/>
        <end position="62"/>
    </location>
</feature>
<name>A0A9N8EH14_9STRA</name>
<organism evidence="3 4">
    <name type="scientific">Seminavis robusta</name>
    <dbReference type="NCBI Taxonomy" id="568900"/>
    <lineage>
        <taxon>Eukaryota</taxon>
        <taxon>Sar</taxon>
        <taxon>Stramenopiles</taxon>
        <taxon>Ochrophyta</taxon>
        <taxon>Bacillariophyta</taxon>
        <taxon>Bacillariophyceae</taxon>
        <taxon>Bacillariophycidae</taxon>
        <taxon>Naviculales</taxon>
        <taxon>Naviculaceae</taxon>
        <taxon>Seminavis</taxon>
    </lineage>
</organism>
<feature type="compositionally biased region" description="Acidic residues" evidence="1">
    <location>
        <begin position="29"/>
        <end position="54"/>
    </location>
</feature>
<reference evidence="3" key="1">
    <citation type="submission" date="2020-06" db="EMBL/GenBank/DDBJ databases">
        <authorList>
            <consortium name="Plant Systems Biology data submission"/>
        </authorList>
    </citation>
    <scope>NUCLEOTIDE SEQUENCE</scope>
    <source>
        <strain evidence="3">D6</strain>
    </source>
</reference>
<feature type="domain" description="CRAL-TRIO" evidence="2">
    <location>
        <begin position="185"/>
        <end position="274"/>
    </location>
</feature>
<feature type="compositionally biased region" description="Basic and acidic residues" evidence="1">
    <location>
        <begin position="12"/>
        <end position="28"/>
    </location>
</feature>
<proteinExistence type="predicted"/>
<evidence type="ECO:0000259" key="2">
    <source>
        <dbReference type="Pfam" id="PF00650"/>
    </source>
</evidence>
<dbReference type="Gene3D" id="3.40.525.10">
    <property type="entry name" value="CRAL-TRIO lipid binding domain"/>
    <property type="match status" value="1"/>
</dbReference>
<evidence type="ECO:0000256" key="1">
    <source>
        <dbReference type="SAM" id="MobiDB-lite"/>
    </source>
</evidence>
<dbReference type="InterPro" id="IPR001251">
    <property type="entry name" value="CRAL-TRIO_dom"/>
</dbReference>
<comment type="caution">
    <text evidence="3">The sequence shown here is derived from an EMBL/GenBank/DDBJ whole genome shotgun (WGS) entry which is preliminary data.</text>
</comment>
<dbReference type="SUPFAM" id="SSF52087">
    <property type="entry name" value="CRAL/TRIO domain"/>
    <property type="match status" value="1"/>
</dbReference>
<accession>A0A9N8EH14</accession>
<gene>
    <name evidence="3" type="ORF">SEMRO_982_G227710.1</name>
</gene>
<dbReference type="InterPro" id="IPR036865">
    <property type="entry name" value="CRAL-TRIO_dom_sf"/>
</dbReference>
<evidence type="ECO:0000313" key="4">
    <source>
        <dbReference type="Proteomes" id="UP001153069"/>
    </source>
</evidence>
<protein>
    <recommendedName>
        <fullName evidence="2">CRAL-TRIO domain-containing protein</fullName>
    </recommendedName>
</protein>
<dbReference type="Proteomes" id="UP001153069">
    <property type="component" value="Unassembled WGS sequence"/>
</dbReference>